<organism evidence="1 2">
    <name type="scientific">Streptomyces hiroshimensis</name>
    <dbReference type="NCBI Taxonomy" id="66424"/>
    <lineage>
        <taxon>Bacteria</taxon>
        <taxon>Bacillati</taxon>
        <taxon>Actinomycetota</taxon>
        <taxon>Actinomycetes</taxon>
        <taxon>Kitasatosporales</taxon>
        <taxon>Streptomycetaceae</taxon>
        <taxon>Streptomyces</taxon>
    </lineage>
</organism>
<gene>
    <name evidence="1" type="ORF">GCM10010324_59810</name>
</gene>
<proteinExistence type="predicted"/>
<accession>A0ABQ2Z4W1</accession>
<sequence>MTPPDDAGELVGEYVTGLQHTRVHRSAHGGFVWWHRPGALRPRPLAAPAAAAVPDLSGVPGAALLVTPVSFGDGLLHHAPGAVSAVTWLADPRPGARQLAAHALAAAGRSLRALHGTPLPPGLPPGPPESLRRMRAWADGADGADGLLPGAARLREVTLAAWGSARLERVRAWWEEAVEPPVPSLIHGGASLGALIPPLHRGRTALLTGEDLAAGSPALDLGWLLGDLAELAWSAGRYGSDDTVGGPDLRQVLLAGYGPGPGGGPDPAAVARAAVLRVVTHMQDFASYCDWSEELHDYIAFTAELIDEEGRRAVPGGTS</sequence>
<comment type="caution">
    <text evidence="1">The sequence shown here is derived from an EMBL/GenBank/DDBJ whole genome shotgun (WGS) entry which is preliminary data.</text>
</comment>
<dbReference type="SUPFAM" id="SSF56112">
    <property type="entry name" value="Protein kinase-like (PK-like)"/>
    <property type="match status" value="1"/>
</dbReference>
<dbReference type="Gene3D" id="3.90.1200.10">
    <property type="match status" value="1"/>
</dbReference>
<evidence type="ECO:0008006" key="3">
    <source>
        <dbReference type="Google" id="ProtNLM"/>
    </source>
</evidence>
<name>A0ABQ2Z4W1_9ACTN</name>
<dbReference type="RefSeq" id="WP_190024872.1">
    <property type="nucleotide sequence ID" value="NZ_BMUT01000016.1"/>
</dbReference>
<keyword evidence="2" id="KW-1185">Reference proteome</keyword>
<evidence type="ECO:0000313" key="1">
    <source>
        <dbReference type="EMBL" id="GGY05099.1"/>
    </source>
</evidence>
<reference evidence="2" key="1">
    <citation type="journal article" date="2019" name="Int. J. Syst. Evol. Microbiol.">
        <title>The Global Catalogue of Microorganisms (GCM) 10K type strain sequencing project: providing services to taxonomists for standard genome sequencing and annotation.</title>
        <authorList>
            <consortium name="The Broad Institute Genomics Platform"/>
            <consortium name="The Broad Institute Genome Sequencing Center for Infectious Disease"/>
            <person name="Wu L."/>
            <person name="Ma J."/>
        </authorList>
    </citation>
    <scope>NUCLEOTIDE SEQUENCE [LARGE SCALE GENOMIC DNA]</scope>
    <source>
        <strain evidence="2">JCM 4586</strain>
    </source>
</reference>
<dbReference type="EMBL" id="BMUT01000016">
    <property type="protein sequence ID" value="GGY05099.1"/>
    <property type="molecule type" value="Genomic_DNA"/>
</dbReference>
<evidence type="ECO:0000313" key="2">
    <source>
        <dbReference type="Proteomes" id="UP000659223"/>
    </source>
</evidence>
<dbReference type="Proteomes" id="UP000659223">
    <property type="component" value="Unassembled WGS sequence"/>
</dbReference>
<protein>
    <recommendedName>
        <fullName evidence="3">Aminoglycoside phosphotransferase domain-containing protein</fullName>
    </recommendedName>
</protein>
<dbReference type="InterPro" id="IPR011009">
    <property type="entry name" value="Kinase-like_dom_sf"/>
</dbReference>